<proteinExistence type="predicted"/>
<dbReference type="EMBL" id="LCKF01000026">
    <property type="protein sequence ID" value="KKT90798.1"/>
    <property type="molecule type" value="Genomic_DNA"/>
</dbReference>
<evidence type="ECO:0000313" key="2">
    <source>
        <dbReference type="Proteomes" id="UP000033966"/>
    </source>
</evidence>
<reference evidence="1 2" key="1">
    <citation type="journal article" date="2015" name="Nature">
        <title>rRNA introns, odd ribosomes, and small enigmatic genomes across a large radiation of phyla.</title>
        <authorList>
            <person name="Brown C.T."/>
            <person name="Hug L.A."/>
            <person name="Thomas B.C."/>
            <person name="Sharon I."/>
            <person name="Castelle C.J."/>
            <person name="Singh A."/>
            <person name="Wilkins M.J."/>
            <person name="Williams K.H."/>
            <person name="Banfield J.F."/>
        </authorList>
    </citation>
    <scope>NUCLEOTIDE SEQUENCE [LARGE SCALE GENOMIC DNA]</scope>
</reference>
<evidence type="ECO:0000313" key="1">
    <source>
        <dbReference type="EMBL" id="KKT90798.1"/>
    </source>
</evidence>
<accession>A0A0G1L4Q8</accession>
<name>A0A0G1L4Q8_9BACT</name>
<dbReference type="Proteomes" id="UP000033966">
    <property type="component" value="Unassembled WGS sequence"/>
</dbReference>
<sequence>MGQVPLADRSFFVGFICEVKCVEMSDVGSPYLENNRGFGGIGRKCDISGYNTLGWHRRKRAVYGIRRFRRAVHGNKLKERTRSNSAVSGGVRGICFEVYRDRTVGASRDILYCNGDIGLGK</sequence>
<dbReference type="AlphaFoldDB" id="A0A0G1L4Q8"/>
<comment type="caution">
    <text evidence="1">The sequence shown here is derived from an EMBL/GenBank/DDBJ whole genome shotgun (WGS) entry which is preliminary data.</text>
</comment>
<gene>
    <name evidence="1" type="ORF">UW92_C0026G0005</name>
</gene>
<organism evidence="1 2">
    <name type="scientific">Candidatus Jorgensenbacteria bacterium GW2011_GWA2_45_13</name>
    <dbReference type="NCBI Taxonomy" id="1618662"/>
    <lineage>
        <taxon>Bacteria</taxon>
        <taxon>Candidatus Joergenseniibacteriota</taxon>
    </lineage>
</organism>
<protein>
    <submittedName>
        <fullName evidence="1">Uncharacterized protein</fullName>
    </submittedName>
</protein>